<dbReference type="InterPro" id="IPR043899">
    <property type="entry name" value="DUF5789"/>
</dbReference>
<gene>
    <name evidence="1" type="ORF">SAMN05216559_3064</name>
</gene>
<protein>
    <submittedName>
        <fullName evidence="1">Uncharacterized protein</fullName>
    </submittedName>
</protein>
<dbReference type="OrthoDB" id="317711at2157"/>
<dbReference type="EMBL" id="FOZK01000003">
    <property type="protein sequence ID" value="SFS06596.1"/>
    <property type="molecule type" value="Genomic_DNA"/>
</dbReference>
<reference evidence="1 2" key="1">
    <citation type="submission" date="2016-10" db="EMBL/GenBank/DDBJ databases">
        <authorList>
            <person name="de Groot N.N."/>
        </authorList>
    </citation>
    <scope>NUCLEOTIDE SEQUENCE [LARGE SCALE GENOMIC DNA]</scope>
    <source>
        <strain evidence="1 2">CGMCC 1.10457</strain>
    </source>
</reference>
<name>A0A1I6LT57_9EURY</name>
<accession>A0A1I6LT57</accession>
<proteinExistence type="predicted"/>
<sequence>MGVRPPANDDDDGPEVIEFGIAALDARLSDADVTYPADAQSLRDELGHVEVPYDASGHAMTLADALEEIDRREFEHEQDLLNALHPVFESRREATGNSLLAQLRSLIPF</sequence>
<dbReference type="Proteomes" id="UP000199062">
    <property type="component" value="Unassembled WGS sequence"/>
</dbReference>
<dbReference type="AlphaFoldDB" id="A0A1I6LT57"/>
<evidence type="ECO:0000313" key="1">
    <source>
        <dbReference type="EMBL" id="SFS06596.1"/>
    </source>
</evidence>
<evidence type="ECO:0000313" key="2">
    <source>
        <dbReference type="Proteomes" id="UP000199062"/>
    </source>
</evidence>
<organism evidence="1 2">
    <name type="scientific">Halomicrobium zhouii</name>
    <dbReference type="NCBI Taxonomy" id="767519"/>
    <lineage>
        <taxon>Archaea</taxon>
        <taxon>Methanobacteriati</taxon>
        <taxon>Methanobacteriota</taxon>
        <taxon>Stenosarchaea group</taxon>
        <taxon>Halobacteria</taxon>
        <taxon>Halobacteriales</taxon>
        <taxon>Haloarculaceae</taxon>
        <taxon>Halomicrobium</taxon>
    </lineage>
</organism>
<dbReference type="Pfam" id="PF19102">
    <property type="entry name" value="DUF5789"/>
    <property type="match status" value="1"/>
</dbReference>
<dbReference type="RefSeq" id="WP_089817409.1">
    <property type="nucleotide sequence ID" value="NZ_FOZK01000003.1"/>
</dbReference>
<keyword evidence="2" id="KW-1185">Reference proteome</keyword>